<dbReference type="PANTHER" id="PTHR46268">
    <property type="entry name" value="STRESS RESPONSE PROTEIN NHAX"/>
    <property type="match status" value="1"/>
</dbReference>
<dbReference type="Proteomes" id="UP000249799">
    <property type="component" value="Chromosome"/>
</dbReference>
<dbReference type="InterPro" id="IPR006016">
    <property type="entry name" value="UspA"/>
</dbReference>
<sequence length="302" mass="32591">MSEVKAMNGTSIVLATDLSDASVEAARWAQEASERLNLPVTVIYVVSISVANWATGAYDVLETPAIMEDSRAKVSDWYAEATGKAPAESRVLVGHIPVQIRQETEKIDAAMLVLATSAKTRWKQFFLGSTAQSLAHVPPCPVILVRPEEEMGSTTVKEIAVGIDFSSNSIDALAHSAAHARAAGAKIHLVHAGKSPKFMLGLEHLPEEVIQTDYQKWATEQMNDFIGAHADKLEGIEIETHILEDYPSHGLLEFTESNEVDMLVVGRTGHSSLISDTVGDVLLKVLQSVPTTTCIVPAEPAE</sequence>
<dbReference type="OrthoDB" id="9788959at2"/>
<dbReference type="InterPro" id="IPR006015">
    <property type="entry name" value="Universal_stress_UspA"/>
</dbReference>
<name>A0A2Z4FNN9_9DELT</name>
<dbReference type="SUPFAM" id="SSF52402">
    <property type="entry name" value="Adenine nucleotide alpha hydrolases-like"/>
    <property type="match status" value="2"/>
</dbReference>
<dbReference type="EMBL" id="CP030032">
    <property type="protein sequence ID" value="AWV90308.1"/>
    <property type="molecule type" value="Genomic_DNA"/>
</dbReference>
<proteinExistence type="inferred from homology"/>
<dbReference type="KEGG" id="bsed:DN745_13605"/>
<organism evidence="3 4">
    <name type="scientific">Bradymonas sediminis</name>
    <dbReference type="NCBI Taxonomy" id="1548548"/>
    <lineage>
        <taxon>Bacteria</taxon>
        <taxon>Deltaproteobacteria</taxon>
        <taxon>Bradymonadales</taxon>
        <taxon>Bradymonadaceae</taxon>
        <taxon>Bradymonas</taxon>
    </lineage>
</organism>
<evidence type="ECO:0000256" key="1">
    <source>
        <dbReference type="ARBA" id="ARBA00008791"/>
    </source>
</evidence>
<comment type="similarity">
    <text evidence="1">Belongs to the universal stress protein A family.</text>
</comment>
<reference evidence="3 4" key="1">
    <citation type="submission" date="2018-06" db="EMBL/GenBank/DDBJ databases">
        <title>Lujinxingia sediminis gen. nov. sp. nov., a new facultative anaerobic member of the class Deltaproteobacteria, and proposal of Lujinxingaceae fam. nov.</title>
        <authorList>
            <person name="Guo L.-Y."/>
            <person name="Li C.-M."/>
            <person name="Wang S."/>
            <person name="Du Z.-J."/>
        </authorList>
    </citation>
    <scope>NUCLEOTIDE SEQUENCE [LARGE SCALE GENOMIC DNA]</scope>
    <source>
        <strain evidence="3 4">FA350</strain>
    </source>
</reference>
<feature type="domain" description="UspA" evidence="2">
    <location>
        <begin position="12"/>
        <end position="146"/>
    </location>
</feature>
<accession>A0A2Z4FNN9</accession>
<dbReference type="InterPro" id="IPR014729">
    <property type="entry name" value="Rossmann-like_a/b/a_fold"/>
</dbReference>
<feature type="domain" description="UspA" evidence="2">
    <location>
        <begin position="157"/>
        <end position="297"/>
    </location>
</feature>
<evidence type="ECO:0000313" key="3">
    <source>
        <dbReference type="EMBL" id="AWV90308.1"/>
    </source>
</evidence>
<dbReference type="PRINTS" id="PR01438">
    <property type="entry name" value="UNVRSLSTRESS"/>
</dbReference>
<protein>
    <recommendedName>
        <fullName evidence="2">UspA domain-containing protein</fullName>
    </recommendedName>
</protein>
<dbReference type="PANTHER" id="PTHR46268:SF6">
    <property type="entry name" value="UNIVERSAL STRESS PROTEIN UP12"/>
    <property type="match status" value="1"/>
</dbReference>
<dbReference type="Pfam" id="PF00582">
    <property type="entry name" value="Usp"/>
    <property type="match status" value="2"/>
</dbReference>
<gene>
    <name evidence="3" type="ORF">DN745_13605</name>
</gene>
<evidence type="ECO:0000259" key="2">
    <source>
        <dbReference type="Pfam" id="PF00582"/>
    </source>
</evidence>
<evidence type="ECO:0000313" key="4">
    <source>
        <dbReference type="Proteomes" id="UP000249799"/>
    </source>
</evidence>
<dbReference type="AlphaFoldDB" id="A0A2Z4FNN9"/>
<dbReference type="Gene3D" id="3.40.50.620">
    <property type="entry name" value="HUPs"/>
    <property type="match status" value="2"/>
</dbReference>
<dbReference type="CDD" id="cd00293">
    <property type="entry name" value="USP-like"/>
    <property type="match status" value="2"/>
</dbReference>
<keyword evidence="4" id="KW-1185">Reference proteome</keyword>